<evidence type="ECO:0000259" key="4">
    <source>
        <dbReference type="Pfam" id="PF08545"/>
    </source>
</evidence>
<keyword evidence="6" id="KW-1185">Reference proteome</keyword>
<evidence type="ECO:0000256" key="1">
    <source>
        <dbReference type="ARBA" id="ARBA00022679"/>
    </source>
</evidence>
<evidence type="ECO:0000313" key="5">
    <source>
        <dbReference type="EMBL" id="OCS85051.1"/>
    </source>
</evidence>
<dbReference type="AlphaFoldDB" id="A0A1C0YD26"/>
<dbReference type="Pfam" id="PF08545">
    <property type="entry name" value="ACP_syn_III"/>
    <property type="match status" value="1"/>
</dbReference>
<gene>
    <name evidence="5" type="ORF">A6M13_14315</name>
</gene>
<protein>
    <submittedName>
        <fullName evidence="5">3-oxoacyl-ACP synthase</fullName>
    </submittedName>
</protein>
<evidence type="ECO:0000256" key="2">
    <source>
        <dbReference type="ARBA" id="ARBA00023315"/>
    </source>
</evidence>
<evidence type="ECO:0000313" key="6">
    <source>
        <dbReference type="Proteomes" id="UP000093199"/>
    </source>
</evidence>
<dbReference type="InterPro" id="IPR013751">
    <property type="entry name" value="ACP_syn_III_N"/>
</dbReference>
<comment type="caution">
    <text evidence="5">The sequence shown here is derived from an EMBL/GenBank/DDBJ whole genome shotgun (WGS) entry which is preliminary data.</text>
</comment>
<sequence>MLPLKIKEVAIYYPENVVTNEMYIQHFEKRGQDVRRFLELLGRKERRINTDPNETTVTMALKAIEQVLTKAQLTADDLQMIIFTSQTPETTVPSNAMQIVAALKPQPQTITYDLNANCAGMTVALEQVSHYMASNTAIQHALIIGADALPLIANDNDPLSYAGFGDGVAAIIVERSADATSGVIDAMYHVEATTIDKMVYPANGLQQTILEQQDFANIHMVPFDGGIVLEPTYHMFDTLFEKHHIDPQAIKYCFTQFAYNNIAKIKEHYHLRDEQVTYVGDRFAYTGTSSPFFAFHEGIQNGTIQRGDIVLLWTIGAGFELIATLIRY</sequence>
<organism evidence="5 6">
    <name type="scientific">Caryophanon tenue</name>
    <dbReference type="NCBI Taxonomy" id="33978"/>
    <lineage>
        <taxon>Bacteria</taxon>
        <taxon>Bacillati</taxon>
        <taxon>Bacillota</taxon>
        <taxon>Bacilli</taxon>
        <taxon>Bacillales</taxon>
        <taxon>Caryophanaceae</taxon>
        <taxon>Caryophanon</taxon>
    </lineage>
</organism>
<feature type="domain" description="Beta-ketoacyl-[acyl-carrier-protein] synthase III N-terminal" evidence="4">
    <location>
        <begin position="112"/>
        <end position="188"/>
    </location>
</feature>
<dbReference type="Proteomes" id="UP000093199">
    <property type="component" value="Unassembled WGS sequence"/>
</dbReference>
<keyword evidence="2" id="KW-0012">Acyltransferase</keyword>
<dbReference type="STRING" id="33978.A6M13_14315"/>
<dbReference type="EMBL" id="MASJ01000017">
    <property type="protein sequence ID" value="OCS85051.1"/>
    <property type="molecule type" value="Genomic_DNA"/>
</dbReference>
<dbReference type="InterPro" id="IPR016039">
    <property type="entry name" value="Thiolase-like"/>
</dbReference>
<dbReference type="PANTHER" id="PTHR34069">
    <property type="entry name" value="3-OXOACYL-[ACYL-CARRIER-PROTEIN] SYNTHASE 3"/>
    <property type="match status" value="1"/>
</dbReference>
<dbReference type="PANTHER" id="PTHR34069:SF2">
    <property type="entry name" value="BETA-KETOACYL-[ACYL-CARRIER-PROTEIN] SYNTHASE III"/>
    <property type="match status" value="1"/>
</dbReference>
<dbReference type="Pfam" id="PF08541">
    <property type="entry name" value="ACP_syn_III_C"/>
    <property type="match status" value="1"/>
</dbReference>
<dbReference type="OrthoDB" id="1704808at2"/>
<dbReference type="GO" id="GO:0004315">
    <property type="term" value="F:3-oxoacyl-[acyl-carrier-protein] synthase activity"/>
    <property type="evidence" value="ECO:0007669"/>
    <property type="project" value="InterPro"/>
</dbReference>
<dbReference type="SUPFAM" id="SSF53901">
    <property type="entry name" value="Thiolase-like"/>
    <property type="match status" value="2"/>
</dbReference>
<keyword evidence="1" id="KW-0808">Transferase</keyword>
<dbReference type="RefSeq" id="WP_066545311.1">
    <property type="nucleotide sequence ID" value="NZ_MASJ01000017.1"/>
</dbReference>
<evidence type="ECO:0000259" key="3">
    <source>
        <dbReference type="Pfam" id="PF08541"/>
    </source>
</evidence>
<accession>A0A1C0YD26</accession>
<name>A0A1C0YD26_9BACL</name>
<reference evidence="5 6" key="1">
    <citation type="submission" date="2016-07" db="EMBL/GenBank/DDBJ databases">
        <title>Caryophanon tenue genome sequencing.</title>
        <authorList>
            <person name="Verma A."/>
            <person name="Pal Y."/>
            <person name="Krishnamurthi S."/>
        </authorList>
    </citation>
    <scope>NUCLEOTIDE SEQUENCE [LARGE SCALE GENOMIC DNA]</scope>
    <source>
        <strain evidence="5 6">DSM 14152</strain>
    </source>
</reference>
<feature type="domain" description="Beta-ketoacyl-[acyl-carrier-protein] synthase III C-terminal" evidence="3">
    <location>
        <begin position="241"/>
        <end position="328"/>
    </location>
</feature>
<dbReference type="GO" id="GO:0006633">
    <property type="term" value="P:fatty acid biosynthetic process"/>
    <property type="evidence" value="ECO:0007669"/>
    <property type="project" value="InterPro"/>
</dbReference>
<dbReference type="InterPro" id="IPR013747">
    <property type="entry name" value="ACP_syn_III_C"/>
</dbReference>
<dbReference type="Gene3D" id="3.40.47.10">
    <property type="match status" value="1"/>
</dbReference>
<proteinExistence type="predicted"/>
<dbReference type="GO" id="GO:0044550">
    <property type="term" value="P:secondary metabolite biosynthetic process"/>
    <property type="evidence" value="ECO:0007669"/>
    <property type="project" value="TreeGrafter"/>
</dbReference>